<dbReference type="RefSeq" id="WP_402702682.1">
    <property type="nucleotide sequence ID" value="NZ_JBIUZV010000013.1"/>
</dbReference>
<dbReference type="EMBL" id="JBIUZV010000013">
    <property type="protein sequence ID" value="MFJ3047911.1"/>
    <property type="molecule type" value="Genomic_DNA"/>
</dbReference>
<evidence type="ECO:0000256" key="1">
    <source>
        <dbReference type="SAM" id="MobiDB-lite"/>
    </source>
</evidence>
<feature type="compositionally biased region" description="Pro residues" evidence="1">
    <location>
        <begin position="744"/>
        <end position="755"/>
    </location>
</feature>
<dbReference type="Proteomes" id="UP001617427">
    <property type="component" value="Unassembled WGS sequence"/>
</dbReference>
<name>A0ABW8F3Q7_9BURK</name>
<accession>A0ABW8F3Q7</accession>
<comment type="caution">
    <text evidence="2">The sequence shown here is derived from an EMBL/GenBank/DDBJ whole genome shotgun (WGS) entry which is preliminary data.</text>
</comment>
<gene>
    <name evidence="2" type="ORF">ACIPEN_18945</name>
</gene>
<evidence type="ECO:0000313" key="2">
    <source>
        <dbReference type="EMBL" id="MFJ3047911.1"/>
    </source>
</evidence>
<keyword evidence="3" id="KW-1185">Reference proteome</keyword>
<proteinExistence type="predicted"/>
<dbReference type="InterPro" id="IPR045538">
    <property type="entry name" value="CIS_TMP"/>
</dbReference>
<protein>
    <submittedName>
        <fullName evidence="2">Contractile injection system tape measure protein</fullName>
    </submittedName>
</protein>
<feature type="region of interest" description="Disordered" evidence="1">
    <location>
        <begin position="731"/>
        <end position="757"/>
    </location>
</feature>
<reference evidence="2 3" key="1">
    <citation type="submission" date="2024-10" db="EMBL/GenBank/DDBJ databases">
        <title>The Natural Products Discovery Center: Release of the First 8490 Sequenced Strains for Exploring Actinobacteria Biosynthetic Diversity.</title>
        <authorList>
            <person name="Kalkreuter E."/>
            <person name="Kautsar S.A."/>
            <person name="Yang D."/>
            <person name="Bader C.D."/>
            <person name="Teijaro C.N."/>
            <person name="Fluegel L."/>
            <person name="Davis C.M."/>
            <person name="Simpson J.R."/>
            <person name="Lauterbach L."/>
            <person name="Steele A.D."/>
            <person name="Gui C."/>
            <person name="Meng S."/>
            <person name="Li G."/>
            <person name="Viehrig K."/>
            <person name="Ye F."/>
            <person name="Su P."/>
            <person name="Kiefer A.F."/>
            <person name="Nichols A."/>
            <person name="Cepeda A.J."/>
            <person name="Yan W."/>
            <person name="Fan B."/>
            <person name="Jiang Y."/>
            <person name="Adhikari A."/>
            <person name="Zheng C.-J."/>
            <person name="Schuster L."/>
            <person name="Cowan T.M."/>
            <person name="Smanski M.J."/>
            <person name="Chevrette M.G."/>
            <person name="De Carvalho L.P.S."/>
            <person name="Shen B."/>
        </authorList>
    </citation>
    <scope>NUCLEOTIDE SEQUENCE [LARGE SCALE GENOMIC DNA]</scope>
    <source>
        <strain evidence="2 3">NPDC087045</strain>
    </source>
</reference>
<dbReference type="Pfam" id="PF19268">
    <property type="entry name" value="CIS_TMP"/>
    <property type="match status" value="2"/>
</dbReference>
<organism evidence="2 3">
    <name type="scientific">Herbaspirillum chlorophenolicum</name>
    <dbReference type="NCBI Taxonomy" id="211589"/>
    <lineage>
        <taxon>Bacteria</taxon>
        <taxon>Pseudomonadati</taxon>
        <taxon>Pseudomonadota</taxon>
        <taxon>Betaproteobacteria</taxon>
        <taxon>Burkholderiales</taxon>
        <taxon>Oxalobacteraceae</taxon>
        <taxon>Herbaspirillum</taxon>
    </lineage>
</organism>
<evidence type="ECO:0000313" key="3">
    <source>
        <dbReference type="Proteomes" id="UP001617427"/>
    </source>
</evidence>
<feature type="region of interest" description="Disordered" evidence="1">
    <location>
        <begin position="679"/>
        <end position="712"/>
    </location>
</feature>
<feature type="compositionally biased region" description="Basic and acidic residues" evidence="1">
    <location>
        <begin position="686"/>
        <end position="695"/>
    </location>
</feature>
<sequence length="1714" mass="185930">MSARHRIDELLFDIAFASPTLEMTQADALRALVVEKLLPVMDQVFDEYADSDAVWQIDALEIDVGNVNEADFPAALAENLRMALEKVLQGDAAKSPAARRIPRSRADVEMLLAFLADGTLPWQLEDGASDGAASAGAAAAIHESLLQRVLQHSADVLLPALRASSRRSVQVARLARQFPAAQLQALLQYLVPADADVLIRHIAALQALLQEAALERSAWSEAMYAVWEEIFAVCQEPQGTTPSAAAILQSALVKMAAQRQQAVLQVARELIQRIEARRGGFPQNEMDRALAVLADGTGTGRTTAAPANLPSDDGLPVMWRTLAAQRSDLGLLRHLIGQSSPDMLQASLKYFNPRHADAAIGQLDTLERLLGRTGFTRQAAAQALSTAWEHVFSVSLTSSPQPPRLVQLLENVVATLVFALPEPERQTRPAILSQLHQAAVSDGRMQELAAVLSTLQDADNVRTDAEAHARGGAGNTDAALMMEKSANDAIPPEERAGMAYEPPSTAVTLRNQVIAALMGGNAGDIYDDWRTFRDSRPELLRSAILHYSGYGEIREKIASTFPLSLLADMLVLLAPQAAELTEHVWADPQLRAWLDDEGPDGAARWNNWRRNWWRGAIAYLLQAVRSQEQPATVAFDATAAPSAFDMSAYLAAGMESAAPADEHLADYLAQLQLPERAAGMPMQHAQRHEEEKDSGDNATHFRHLPHDALGKPFLNERRKAGIGLVEEIANAGNSSSPRQEIPQQPLPSPSSPPVDSPSLAQLFEAIRGGAQPSQRWTLSVAQLKQLLHEAVSEQSFFQAIVDHASVARDPHTYYVQVLHALAENRIVDLEAFAAIEGDASPSPETPMTPSGSAVLDGSDEAKAVSIPHEPENIGERDKAKLIGRLAKALMKGDPAPLYADWDVLLRKHAPLLREALQHYAIRDDILERIALSFPESMLYDMIVLLAPAAAPIWSLLRDPETWAATEHEGEGQNSAVDMTATDKSLANNVAVFKAEQIESGEIPGAAMPADFSDWKRKLWQAGLRHVLIRAQEENKPENPAAGENSLPALLKDMEKDATAEPFYGRQAETFFAMLARDAALNQQAWQRRYLASWQKLAAKSQASAIIAAVPENQENAVHAAAIGITAEPGHPSATTEKTATISDNLDDLREILLHHHRLTVSGESSLLMSRESIPEEVGIDLRQRFARLKNVSLGVGMPMAAADLERVVEAFIAAHGEAAIEQQQTFMQAIAAQAPQAAGRSRERYFRSVLHALLHEQALDLEAIAERSVEGKILPEDEGGTGPHAAVEHMAGQRQVAEGMPAAGVHTAASTESAAATNAAEPRGPVETVVDKSQAYIDFLLSPGFGSGAGATPDGLANWLPQVLETGAPMFVPVLAKLSGNPAAVERFLALLPAASLPSWSSWSHLFALPPHSPTQLQRMRRYAGDVADMFSEFNRQLAATHLARLEWAFLLPYLFAAGRVFEPSRFAGELLDFLAHRTGTPVSSALTARLRSQMGIAVDVPPTGTGRGATSQVAVSGAAISTGADKPGEAAHVPAPAAGETASSATHAETFVPNAGVVLCWPFLSRVWEALGLTQADAFVDETAAQRAALLLQFIAYEQTAAPEYQLTLNKLLCGVHSKTPMICEIEVTTAESELIEQMLSAMIAHWKMLGNTSIRGLRETFLQRPGYLSLKEDGWHLRVRSGPFDMLMEKLPWSISTIRYPWMEKLLWVQWV</sequence>